<name>A0A329YCG6_RHITR</name>
<dbReference type="EMBL" id="QMKK01000054">
    <property type="protein sequence ID" value="RAX38140.1"/>
    <property type="molecule type" value="Genomic_DNA"/>
</dbReference>
<protein>
    <submittedName>
        <fullName evidence="1">Uncharacterized protein</fullName>
    </submittedName>
</protein>
<dbReference type="AlphaFoldDB" id="A0A329YCG6"/>
<dbReference type="Proteomes" id="UP000251205">
    <property type="component" value="Unassembled WGS sequence"/>
</dbReference>
<dbReference type="RefSeq" id="WP_112344636.1">
    <property type="nucleotide sequence ID" value="NZ_QMKK01000054.1"/>
</dbReference>
<organism evidence="1 2">
    <name type="scientific">Rhizobium tropici</name>
    <dbReference type="NCBI Taxonomy" id="398"/>
    <lineage>
        <taxon>Bacteria</taxon>
        <taxon>Pseudomonadati</taxon>
        <taxon>Pseudomonadota</taxon>
        <taxon>Alphaproteobacteria</taxon>
        <taxon>Hyphomicrobiales</taxon>
        <taxon>Rhizobiaceae</taxon>
        <taxon>Rhizobium/Agrobacterium group</taxon>
        <taxon>Rhizobium</taxon>
    </lineage>
</organism>
<evidence type="ECO:0000313" key="1">
    <source>
        <dbReference type="EMBL" id="RAX38140.1"/>
    </source>
</evidence>
<sequence>MTAISNVPSAALAILQQLNKGTTMTEQSPSAADSLIAVATGQVNKVAVSKQPTQAQSNVSEAMFSMSRDSIAKQKLDLIERTGRALGVERSDYSSMDEFVAAMKKVYGEMKVQAGGMGAFHVLERQLGLDKLGLTIEDVIESAQDGGSNDKVTKALERQAKKEKDEASGTGSDEAIQIDAAAATLYGLLSFN</sequence>
<comment type="caution">
    <text evidence="1">The sequence shown here is derived from an EMBL/GenBank/DDBJ whole genome shotgun (WGS) entry which is preliminary data.</text>
</comment>
<dbReference type="OrthoDB" id="8404518at2"/>
<accession>A0A329YCG6</accession>
<evidence type="ECO:0000313" key="2">
    <source>
        <dbReference type="Proteomes" id="UP000251205"/>
    </source>
</evidence>
<proteinExistence type="predicted"/>
<gene>
    <name evidence="1" type="ORF">DQ393_26275</name>
</gene>
<reference evidence="1 2" key="1">
    <citation type="submission" date="2018-06" db="EMBL/GenBank/DDBJ databases">
        <title>Whole Genome Sequence of an efficient microsymbiont, Rhizobium tropici.</title>
        <authorList>
            <person name="Srinivasan R."/>
            <person name="Singh H.V."/>
            <person name="Srivastava R."/>
            <person name="Kumari B."/>
            <person name="Radhakrishna A."/>
        </authorList>
    </citation>
    <scope>NUCLEOTIDE SEQUENCE [LARGE SCALE GENOMIC DNA]</scope>
    <source>
        <strain evidence="1 2">IGFRI Rhizo-19</strain>
    </source>
</reference>